<gene>
    <name evidence="2" type="ORF">PISMIDRAFT_681593</name>
</gene>
<dbReference type="HOGENOM" id="CLU_2997371_0_0_1"/>
<proteinExistence type="predicted"/>
<accession>A0A0C9ZN08</accession>
<keyword evidence="3" id="KW-1185">Reference proteome</keyword>
<reference evidence="3" key="2">
    <citation type="submission" date="2015-01" db="EMBL/GenBank/DDBJ databases">
        <title>Evolutionary Origins and Diversification of the Mycorrhizal Mutualists.</title>
        <authorList>
            <consortium name="DOE Joint Genome Institute"/>
            <consortium name="Mycorrhizal Genomics Consortium"/>
            <person name="Kohler A."/>
            <person name="Kuo A."/>
            <person name="Nagy L.G."/>
            <person name="Floudas D."/>
            <person name="Copeland A."/>
            <person name="Barry K.W."/>
            <person name="Cichocki N."/>
            <person name="Veneault-Fourrey C."/>
            <person name="LaButti K."/>
            <person name="Lindquist E.A."/>
            <person name="Lipzen A."/>
            <person name="Lundell T."/>
            <person name="Morin E."/>
            <person name="Murat C."/>
            <person name="Riley R."/>
            <person name="Ohm R."/>
            <person name="Sun H."/>
            <person name="Tunlid A."/>
            <person name="Henrissat B."/>
            <person name="Grigoriev I.V."/>
            <person name="Hibbett D.S."/>
            <person name="Martin F."/>
        </authorList>
    </citation>
    <scope>NUCLEOTIDE SEQUENCE [LARGE SCALE GENOMIC DNA]</scope>
    <source>
        <strain evidence="3">441</strain>
    </source>
</reference>
<sequence length="57" mass="6570">MYNEEWKKALSTYEMETELGQGYTLDPVHLKSQDPFEGTDTTSHPPVSKWGGWKHSN</sequence>
<evidence type="ECO:0000313" key="2">
    <source>
        <dbReference type="EMBL" id="KIK21198.1"/>
    </source>
</evidence>
<dbReference type="EMBL" id="KN833754">
    <property type="protein sequence ID" value="KIK21198.1"/>
    <property type="molecule type" value="Genomic_DNA"/>
</dbReference>
<organism evidence="2 3">
    <name type="scientific">Pisolithus microcarpus 441</name>
    <dbReference type="NCBI Taxonomy" id="765257"/>
    <lineage>
        <taxon>Eukaryota</taxon>
        <taxon>Fungi</taxon>
        <taxon>Dikarya</taxon>
        <taxon>Basidiomycota</taxon>
        <taxon>Agaricomycotina</taxon>
        <taxon>Agaricomycetes</taxon>
        <taxon>Agaricomycetidae</taxon>
        <taxon>Boletales</taxon>
        <taxon>Sclerodermatineae</taxon>
        <taxon>Pisolithaceae</taxon>
        <taxon>Pisolithus</taxon>
    </lineage>
</organism>
<evidence type="ECO:0000313" key="3">
    <source>
        <dbReference type="Proteomes" id="UP000054018"/>
    </source>
</evidence>
<reference evidence="2 3" key="1">
    <citation type="submission" date="2014-04" db="EMBL/GenBank/DDBJ databases">
        <authorList>
            <consortium name="DOE Joint Genome Institute"/>
            <person name="Kuo A."/>
            <person name="Kohler A."/>
            <person name="Costa M.D."/>
            <person name="Nagy L.G."/>
            <person name="Floudas D."/>
            <person name="Copeland A."/>
            <person name="Barry K.W."/>
            <person name="Cichocki N."/>
            <person name="Veneault-Fourrey C."/>
            <person name="LaButti K."/>
            <person name="Lindquist E.A."/>
            <person name="Lipzen A."/>
            <person name="Lundell T."/>
            <person name="Morin E."/>
            <person name="Murat C."/>
            <person name="Sun H."/>
            <person name="Tunlid A."/>
            <person name="Henrissat B."/>
            <person name="Grigoriev I.V."/>
            <person name="Hibbett D.S."/>
            <person name="Martin F."/>
            <person name="Nordberg H.P."/>
            <person name="Cantor M.N."/>
            <person name="Hua S.X."/>
        </authorList>
    </citation>
    <scope>NUCLEOTIDE SEQUENCE [LARGE SCALE GENOMIC DNA]</scope>
    <source>
        <strain evidence="2 3">441</strain>
    </source>
</reference>
<feature type="region of interest" description="Disordered" evidence="1">
    <location>
        <begin position="24"/>
        <end position="57"/>
    </location>
</feature>
<protein>
    <submittedName>
        <fullName evidence="2">Uncharacterized protein</fullName>
    </submittedName>
</protein>
<dbReference type="AlphaFoldDB" id="A0A0C9ZN08"/>
<dbReference type="Proteomes" id="UP000054018">
    <property type="component" value="Unassembled WGS sequence"/>
</dbReference>
<evidence type="ECO:0000256" key="1">
    <source>
        <dbReference type="SAM" id="MobiDB-lite"/>
    </source>
</evidence>
<name>A0A0C9ZN08_9AGAM</name>